<reference evidence="1 3" key="1">
    <citation type="journal article" date="2017" name="Nature">
        <title>The sunflower genome provides insights into oil metabolism, flowering and Asterid evolution.</title>
        <authorList>
            <person name="Badouin H."/>
            <person name="Gouzy J."/>
            <person name="Grassa C.J."/>
            <person name="Murat F."/>
            <person name="Staton S.E."/>
            <person name="Cottret L."/>
            <person name="Lelandais-Briere C."/>
            <person name="Owens G.L."/>
            <person name="Carrere S."/>
            <person name="Mayjonade B."/>
            <person name="Legrand L."/>
            <person name="Gill N."/>
            <person name="Kane N.C."/>
            <person name="Bowers J.E."/>
            <person name="Hubner S."/>
            <person name="Bellec A."/>
            <person name="Berard A."/>
            <person name="Berges H."/>
            <person name="Blanchet N."/>
            <person name="Boniface M.C."/>
            <person name="Brunel D."/>
            <person name="Catrice O."/>
            <person name="Chaidir N."/>
            <person name="Claudel C."/>
            <person name="Donnadieu C."/>
            <person name="Faraut T."/>
            <person name="Fievet G."/>
            <person name="Helmstetter N."/>
            <person name="King M."/>
            <person name="Knapp S.J."/>
            <person name="Lai Z."/>
            <person name="Le Paslier M.C."/>
            <person name="Lippi Y."/>
            <person name="Lorenzon L."/>
            <person name="Mandel J.R."/>
            <person name="Marage G."/>
            <person name="Marchand G."/>
            <person name="Marquand E."/>
            <person name="Bret-Mestries E."/>
            <person name="Morien E."/>
            <person name="Nambeesan S."/>
            <person name="Nguyen T."/>
            <person name="Pegot-Espagnet P."/>
            <person name="Pouilly N."/>
            <person name="Raftis F."/>
            <person name="Sallet E."/>
            <person name="Schiex T."/>
            <person name="Thomas J."/>
            <person name="Vandecasteele C."/>
            <person name="Vares D."/>
            <person name="Vear F."/>
            <person name="Vautrin S."/>
            <person name="Crespi M."/>
            <person name="Mangin B."/>
            <person name="Burke J.M."/>
            <person name="Salse J."/>
            <person name="Munos S."/>
            <person name="Vincourt P."/>
            <person name="Rieseberg L.H."/>
            <person name="Langlade N.B."/>
        </authorList>
    </citation>
    <scope>NUCLEOTIDE SEQUENCE [LARGE SCALE GENOMIC DNA]</scope>
    <source>
        <strain evidence="3">cv. SF193</strain>
        <tissue evidence="1">Leaves</tissue>
    </source>
</reference>
<organism evidence="2 3">
    <name type="scientific">Helianthus annuus</name>
    <name type="common">Common sunflower</name>
    <dbReference type="NCBI Taxonomy" id="4232"/>
    <lineage>
        <taxon>Eukaryota</taxon>
        <taxon>Viridiplantae</taxon>
        <taxon>Streptophyta</taxon>
        <taxon>Embryophyta</taxon>
        <taxon>Tracheophyta</taxon>
        <taxon>Spermatophyta</taxon>
        <taxon>Magnoliopsida</taxon>
        <taxon>eudicotyledons</taxon>
        <taxon>Gunneridae</taxon>
        <taxon>Pentapetalae</taxon>
        <taxon>asterids</taxon>
        <taxon>campanulids</taxon>
        <taxon>Asterales</taxon>
        <taxon>Asteraceae</taxon>
        <taxon>Asteroideae</taxon>
        <taxon>Heliantheae alliance</taxon>
        <taxon>Heliantheae</taxon>
        <taxon>Helianthus</taxon>
    </lineage>
</organism>
<dbReference type="AlphaFoldDB" id="A0A251U9L6"/>
<dbReference type="InParanoid" id="A0A251U9L6"/>
<dbReference type="Gramene" id="mRNA:HanXRQr2_Chr07g0282521">
    <property type="protein sequence ID" value="mRNA:HanXRQr2_Chr07g0282521"/>
    <property type="gene ID" value="HanXRQr2_Chr07g0282521"/>
</dbReference>
<evidence type="ECO:0000313" key="3">
    <source>
        <dbReference type="Proteomes" id="UP000215914"/>
    </source>
</evidence>
<keyword evidence="3" id="KW-1185">Reference proteome</keyword>
<sequence>MQLFPFSNLFPIENPKCFASTTINKITHWISLCAFRYFKFFFNRRGEMQLGISTSSSIGMQFFHIMISDGGIDLAFCLCYATKLWRSSLWKSVWVGKGLKGSTGE</sequence>
<name>A0A251U9L6_HELAN</name>
<gene>
    <name evidence="2" type="ORF">HannXRQ_Chr07g0188411</name>
    <name evidence="1" type="ORF">HanXRQr2_Chr07g0282521</name>
</gene>
<evidence type="ECO:0000313" key="2">
    <source>
        <dbReference type="EMBL" id="OTG20025.1"/>
    </source>
</evidence>
<proteinExistence type="predicted"/>
<dbReference type="Proteomes" id="UP000215914">
    <property type="component" value="Chromosome 7"/>
</dbReference>
<dbReference type="EMBL" id="MNCJ02000322">
    <property type="protein sequence ID" value="KAF5797599.1"/>
    <property type="molecule type" value="Genomic_DNA"/>
</dbReference>
<evidence type="ECO:0000313" key="1">
    <source>
        <dbReference type="EMBL" id="KAF5797599.1"/>
    </source>
</evidence>
<dbReference type="EMBL" id="CM007896">
    <property type="protein sequence ID" value="OTG20025.1"/>
    <property type="molecule type" value="Genomic_DNA"/>
</dbReference>
<protein>
    <submittedName>
        <fullName evidence="2">Uncharacterized protein</fullName>
    </submittedName>
</protein>
<reference evidence="1" key="3">
    <citation type="submission" date="2020-06" db="EMBL/GenBank/DDBJ databases">
        <title>Helianthus annuus Genome sequencing and assembly Release 2.</title>
        <authorList>
            <person name="Gouzy J."/>
            <person name="Langlade N."/>
            <person name="Munos S."/>
        </authorList>
    </citation>
    <scope>NUCLEOTIDE SEQUENCE</scope>
    <source>
        <tissue evidence="1">Leaves</tissue>
    </source>
</reference>
<reference evidence="2" key="2">
    <citation type="submission" date="2017-02" db="EMBL/GenBank/DDBJ databases">
        <title>Sunflower complete genome.</title>
        <authorList>
            <person name="Langlade N."/>
            <person name="Munos S."/>
        </authorList>
    </citation>
    <scope>NUCLEOTIDE SEQUENCE [LARGE SCALE GENOMIC DNA]</scope>
    <source>
        <tissue evidence="2">Leaves</tissue>
    </source>
</reference>
<accession>A0A251U9L6</accession>